<evidence type="ECO:0000313" key="3">
    <source>
        <dbReference type="Proteomes" id="UP000502706"/>
    </source>
</evidence>
<dbReference type="Proteomes" id="UP000502706">
    <property type="component" value="Chromosome"/>
</dbReference>
<evidence type="ECO:0000313" key="2">
    <source>
        <dbReference type="EMBL" id="QIN77354.1"/>
    </source>
</evidence>
<dbReference type="KEGG" id="rmar:GBA65_01195"/>
<gene>
    <name evidence="2" type="ORF">GBA65_01195</name>
</gene>
<keyword evidence="3" id="KW-1185">Reference proteome</keyword>
<dbReference type="RefSeq" id="WP_166395030.1">
    <property type="nucleotide sequence ID" value="NZ_CP045121.1"/>
</dbReference>
<name>A0A6G8PSL5_9ACTN</name>
<dbReference type="EMBL" id="CP045121">
    <property type="protein sequence ID" value="QIN77354.1"/>
    <property type="molecule type" value="Genomic_DNA"/>
</dbReference>
<proteinExistence type="predicted"/>
<feature type="compositionally biased region" description="Low complexity" evidence="1">
    <location>
        <begin position="109"/>
        <end position="120"/>
    </location>
</feature>
<dbReference type="AlphaFoldDB" id="A0A6G8PSL5"/>
<sequence>MELKNKDELKTEILQSWLRSAWVYPMRSPEGSGQEGVYMRLTPGGRLKMRRRIGELEAQLGVKGTEVADQEEAGTLPAERDKVELAMMVQAYTSERRFIQSQGTPLGTAAIELGEAAGEEPPGPAATPAG</sequence>
<feature type="compositionally biased region" description="Pro residues" evidence="1">
    <location>
        <begin position="121"/>
        <end position="130"/>
    </location>
</feature>
<organism evidence="2 3">
    <name type="scientific">Rubrobacter marinus</name>
    <dbReference type="NCBI Taxonomy" id="2653852"/>
    <lineage>
        <taxon>Bacteria</taxon>
        <taxon>Bacillati</taxon>
        <taxon>Actinomycetota</taxon>
        <taxon>Rubrobacteria</taxon>
        <taxon>Rubrobacterales</taxon>
        <taxon>Rubrobacteraceae</taxon>
        <taxon>Rubrobacter</taxon>
    </lineage>
</organism>
<feature type="region of interest" description="Disordered" evidence="1">
    <location>
        <begin position="109"/>
        <end position="130"/>
    </location>
</feature>
<accession>A0A6G8PSL5</accession>
<protein>
    <submittedName>
        <fullName evidence="2">Uncharacterized protein</fullName>
    </submittedName>
</protein>
<reference evidence="2 3" key="1">
    <citation type="submission" date="2019-10" db="EMBL/GenBank/DDBJ databases">
        <title>Rubrobacter sp nov SCSIO 52915 isolated from a deep-sea sediment in the South China Sea.</title>
        <authorList>
            <person name="Chen R.W."/>
        </authorList>
    </citation>
    <scope>NUCLEOTIDE SEQUENCE [LARGE SCALE GENOMIC DNA]</scope>
    <source>
        <strain evidence="2 3">SCSIO 52915</strain>
    </source>
</reference>
<evidence type="ECO:0000256" key="1">
    <source>
        <dbReference type="SAM" id="MobiDB-lite"/>
    </source>
</evidence>